<dbReference type="NCBIfam" id="TIGR00797">
    <property type="entry name" value="matE"/>
    <property type="match status" value="1"/>
</dbReference>
<feature type="transmembrane region" description="Helical" evidence="10">
    <location>
        <begin position="42"/>
        <end position="66"/>
    </location>
</feature>
<dbReference type="GO" id="GO:0005886">
    <property type="term" value="C:plasma membrane"/>
    <property type="evidence" value="ECO:0007669"/>
    <property type="project" value="UniProtKB-SubCell"/>
</dbReference>
<dbReference type="PIRSF" id="PIRSF006603">
    <property type="entry name" value="DinF"/>
    <property type="match status" value="1"/>
</dbReference>
<keyword evidence="7" id="KW-0406">Ion transport</keyword>
<evidence type="ECO:0000256" key="10">
    <source>
        <dbReference type="SAM" id="Phobius"/>
    </source>
</evidence>
<keyword evidence="8 10" id="KW-0472">Membrane</keyword>
<feature type="transmembrane region" description="Helical" evidence="10">
    <location>
        <begin position="187"/>
        <end position="211"/>
    </location>
</feature>
<feature type="transmembrane region" description="Helical" evidence="10">
    <location>
        <begin position="116"/>
        <end position="137"/>
    </location>
</feature>
<evidence type="ECO:0000313" key="11">
    <source>
        <dbReference type="EMBL" id="MBU3827232.1"/>
    </source>
</evidence>
<feature type="transmembrane region" description="Helical" evidence="10">
    <location>
        <begin position="365"/>
        <end position="391"/>
    </location>
</feature>
<keyword evidence="4" id="KW-1003">Cell membrane</keyword>
<dbReference type="InterPro" id="IPR050222">
    <property type="entry name" value="MATE_MdtK"/>
</dbReference>
<evidence type="ECO:0000256" key="8">
    <source>
        <dbReference type="ARBA" id="ARBA00023136"/>
    </source>
</evidence>
<evidence type="ECO:0000256" key="2">
    <source>
        <dbReference type="ARBA" id="ARBA00022448"/>
    </source>
</evidence>
<proteinExistence type="predicted"/>
<dbReference type="Proteomes" id="UP000824150">
    <property type="component" value="Unassembled WGS sequence"/>
</dbReference>
<feature type="transmembrane region" description="Helical" evidence="10">
    <location>
        <begin position="78"/>
        <end position="96"/>
    </location>
</feature>
<reference evidence="11" key="2">
    <citation type="submission" date="2021-04" db="EMBL/GenBank/DDBJ databases">
        <authorList>
            <person name="Gilroy R."/>
        </authorList>
    </citation>
    <scope>NUCLEOTIDE SEQUENCE</scope>
    <source>
        <strain evidence="11">687</strain>
    </source>
</reference>
<evidence type="ECO:0000256" key="5">
    <source>
        <dbReference type="ARBA" id="ARBA00022692"/>
    </source>
</evidence>
<dbReference type="Pfam" id="PF01554">
    <property type="entry name" value="MatE"/>
    <property type="match status" value="2"/>
</dbReference>
<dbReference type="PANTHER" id="PTHR43298">
    <property type="entry name" value="MULTIDRUG RESISTANCE PROTEIN NORM-RELATED"/>
    <property type="match status" value="1"/>
</dbReference>
<evidence type="ECO:0000256" key="1">
    <source>
        <dbReference type="ARBA" id="ARBA00004429"/>
    </source>
</evidence>
<evidence type="ECO:0000256" key="9">
    <source>
        <dbReference type="ARBA" id="ARBA00031636"/>
    </source>
</evidence>
<dbReference type="CDD" id="cd13137">
    <property type="entry name" value="MATE_NorM_like"/>
    <property type="match status" value="1"/>
</dbReference>
<organism evidence="11 12">
    <name type="scientific">Candidatus Anaerobiospirillum merdipullorum</name>
    <dbReference type="NCBI Taxonomy" id="2838450"/>
    <lineage>
        <taxon>Bacteria</taxon>
        <taxon>Pseudomonadati</taxon>
        <taxon>Pseudomonadota</taxon>
        <taxon>Gammaproteobacteria</taxon>
        <taxon>Aeromonadales</taxon>
        <taxon>Succinivibrionaceae</taxon>
        <taxon>Anaerobiospirillum</taxon>
    </lineage>
</organism>
<dbReference type="AlphaFoldDB" id="A0A9E2KQK3"/>
<dbReference type="PANTHER" id="PTHR43298:SF2">
    <property type="entry name" value="FMN_FAD EXPORTER YEEO-RELATED"/>
    <property type="match status" value="1"/>
</dbReference>
<protein>
    <recommendedName>
        <fullName evidence="9">Multidrug-efflux transporter</fullName>
    </recommendedName>
</protein>
<comment type="caution">
    <text evidence="11">The sequence shown here is derived from an EMBL/GenBank/DDBJ whole genome shotgun (WGS) entry which is preliminary data.</text>
</comment>
<dbReference type="InterPro" id="IPR002528">
    <property type="entry name" value="MATE_fam"/>
</dbReference>
<dbReference type="GO" id="GO:0015297">
    <property type="term" value="F:antiporter activity"/>
    <property type="evidence" value="ECO:0007669"/>
    <property type="project" value="UniProtKB-KW"/>
</dbReference>
<gene>
    <name evidence="11" type="ORF">IAA31_07060</name>
</gene>
<feature type="transmembrane region" description="Helical" evidence="10">
    <location>
        <begin position="248"/>
        <end position="271"/>
    </location>
</feature>
<feature type="transmembrane region" description="Helical" evidence="10">
    <location>
        <begin position="149"/>
        <end position="167"/>
    </location>
</feature>
<dbReference type="GO" id="GO:0006811">
    <property type="term" value="P:monoatomic ion transport"/>
    <property type="evidence" value="ECO:0007669"/>
    <property type="project" value="UniProtKB-KW"/>
</dbReference>
<keyword evidence="2" id="KW-0813">Transport</keyword>
<accession>A0A9E2KQK3</accession>
<dbReference type="EMBL" id="JAHLFG010000077">
    <property type="protein sequence ID" value="MBU3827232.1"/>
    <property type="molecule type" value="Genomic_DNA"/>
</dbReference>
<keyword evidence="5 10" id="KW-0812">Transmembrane</keyword>
<evidence type="ECO:0000256" key="6">
    <source>
        <dbReference type="ARBA" id="ARBA00022989"/>
    </source>
</evidence>
<name>A0A9E2KQK3_9GAMM</name>
<keyword evidence="3" id="KW-0050">Antiport</keyword>
<reference evidence="11" key="1">
    <citation type="journal article" date="2021" name="PeerJ">
        <title>Extensive microbial diversity within the chicken gut microbiome revealed by metagenomics and culture.</title>
        <authorList>
            <person name="Gilroy R."/>
            <person name="Ravi A."/>
            <person name="Getino M."/>
            <person name="Pursley I."/>
            <person name="Horton D.L."/>
            <person name="Alikhan N.F."/>
            <person name="Baker D."/>
            <person name="Gharbi K."/>
            <person name="Hall N."/>
            <person name="Watson M."/>
            <person name="Adriaenssens E.M."/>
            <person name="Foster-Nyarko E."/>
            <person name="Jarju S."/>
            <person name="Secka A."/>
            <person name="Antonio M."/>
            <person name="Oren A."/>
            <person name="Chaudhuri R.R."/>
            <person name="La Ragione R."/>
            <person name="Hildebrand F."/>
            <person name="Pallen M.J."/>
        </authorList>
    </citation>
    <scope>NUCLEOTIDE SEQUENCE</scope>
    <source>
        <strain evidence="11">687</strain>
    </source>
</reference>
<feature type="transmembrane region" description="Helical" evidence="10">
    <location>
        <begin position="312"/>
        <end position="334"/>
    </location>
</feature>
<evidence type="ECO:0000256" key="3">
    <source>
        <dbReference type="ARBA" id="ARBA00022449"/>
    </source>
</evidence>
<evidence type="ECO:0000256" key="4">
    <source>
        <dbReference type="ARBA" id="ARBA00022475"/>
    </source>
</evidence>
<comment type="subcellular location">
    <subcellularLocation>
        <location evidence="1">Cell inner membrane</location>
        <topology evidence="1">Multi-pass membrane protein</topology>
    </subcellularLocation>
</comment>
<evidence type="ECO:0000313" key="12">
    <source>
        <dbReference type="Proteomes" id="UP000824150"/>
    </source>
</evidence>
<sequence>MATPSIFAQISTIMMFYIDAAMVGSLGAQASAAVGLMSSSLWVIGGLCSAAAMGYAVQVAHLIGAGNPAAARQVMRQSYSVTLATAATIATVAALISPHLPMWLGGDPAIVDDAALYFLILALALPCLQLSMLSGAMLRCSGNMKVPSVLNILMCVEDVIFNFFFIFPTRELSLGAFSLTVPGLGLGVVGAAAGTAAAEGCTCILMTYFAAVKSKTMALWQEKGSFKPTLSVVRKALKISLPMAGQHLAISLAQIVTTIIVAPLGIVAIAAHSFAITVESLCYMPGYGLSEAATTLVGQSIGAKRPKLTLSFARITTVLGMIVMGIGGVAMFVLSPYVMAMMTPDAAVQNLAVNILRIEAFAEPLFGASIVAYGVFVGAGDTLLPSCMNFFSMWAVRLTMAALLSPHYGLYGVWIAMAIELSLRGTMFLIRLQRAKWLKKHDFSYRKDPPQRA</sequence>
<evidence type="ECO:0000256" key="7">
    <source>
        <dbReference type="ARBA" id="ARBA00023065"/>
    </source>
</evidence>
<feature type="transmembrane region" description="Helical" evidence="10">
    <location>
        <begin position="411"/>
        <end position="430"/>
    </location>
</feature>
<dbReference type="GO" id="GO:0042910">
    <property type="term" value="F:xenobiotic transmembrane transporter activity"/>
    <property type="evidence" value="ECO:0007669"/>
    <property type="project" value="InterPro"/>
</dbReference>
<dbReference type="InterPro" id="IPR048279">
    <property type="entry name" value="MdtK-like"/>
</dbReference>
<keyword evidence="6 10" id="KW-1133">Transmembrane helix</keyword>